<name>A0AAD6RXQ1_9AGAR</name>
<proteinExistence type="predicted"/>
<protein>
    <submittedName>
        <fullName evidence="2">Uncharacterized protein</fullName>
    </submittedName>
</protein>
<dbReference type="AlphaFoldDB" id="A0AAD6RXQ1"/>
<gene>
    <name evidence="2" type="ORF">C8F04DRAFT_1200658</name>
</gene>
<keyword evidence="3" id="KW-1185">Reference proteome</keyword>
<sequence>MPAQPSSKLKKAVPNPSPNTPSKATKPKIRSAATMAARRQASARYRNKLSTVIWRKSERRREIGWHDFEGYVKKLATTKSMPRRPVLALGLPVVHIERAKARQCPRPPPAHYSHGSIWQEIRPSPARRQQLEARRAEAQERTDFARYEAEYQMRLQQQHSGTST</sequence>
<evidence type="ECO:0000313" key="2">
    <source>
        <dbReference type="EMBL" id="KAJ7017386.1"/>
    </source>
</evidence>
<dbReference type="EMBL" id="JARJCM010000413">
    <property type="protein sequence ID" value="KAJ7017386.1"/>
    <property type="molecule type" value="Genomic_DNA"/>
</dbReference>
<feature type="region of interest" description="Disordered" evidence="1">
    <location>
        <begin position="1"/>
        <end position="42"/>
    </location>
</feature>
<organism evidence="2 3">
    <name type="scientific">Mycena alexandri</name>
    <dbReference type="NCBI Taxonomy" id="1745969"/>
    <lineage>
        <taxon>Eukaryota</taxon>
        <taxon>Fungi</taxon>
        <taxon>Dikarya</taxon>
        <taxon>Basidiomycota</taxon>
        <taxon>Agaricomycotina</taxon>
        <taxon>Agaricomycetes</taxon>
        <taxon>Agaricomycetidae</taxon>
        <taxon>Agaricales</taxon>
        <taxon>Marasmiineae</taxon>
        <taxon>Mycenaceae</taxon>
        <taxon>Mycena</taxon>
    </lineage>
</organism>
<dbReference type="Proteomes" id="UP001218188">
    <property type="component" value="Unassembled WGS sequence"/>
</dbReference>
<reference evidence="2" key="1">
    <citation type="submission" date="2023-03" db="EMBL/GenBank/DDBJ databases">
        <title>Massive genome expansion in bonnet fungi (Mycena s.s.) driven by repeated elements and novel gene families across ecological guilds.</title>
        <authorList>
            <consortium name="Lawrence Berkeley National Laboratory"/>
            <person name="Harder C.B."/>
            <person name="Miyauchi S."/>
            <person name="Viragh M."/>
            <person name="Kuo A."/>
            <person name="Thoen E."/>
            <person name="Andreopoulos B."/>
            <person name="Lu D."/>
            <person name="Skrede I."/>
            <person name="Drula E."/>
            <person name="Henrissat B."/>
            <person name="Morin E."/>
            <person name="Kohler A."/>
            <person name="Barry K."/>
            <person name="LaButti K."/>
            <person name="Morin E."/>
            <person name="Salamov A."/>
            <person name="Lipzen A."/>
            <person name="Mereny Z."/>
            <person name="Hegedus B."/>
            <person name="Baldrian P."/>
            <person name="Stursova M."/>
            <person name="Weitz H."/>
            <person name="Taylor A."/>
            <person name="Grigoriev I.V."/>
            <person name="Nagy L.G."/>
            <person name="Martin F."/>
            <person name="Kauserud H."/>
        </authorList>
    </citation>
    <scope>NUCLEOTIDE SEQUENCE</scope>
    <source>
        <strain evidence="2">CBHHK200</strain>
    </source>
</reference>
<accession>A0AAD6RXQ1</accession>
<comment type="caution">
    <text evidence="2">The sequence shown here is derived from an EMBL/GenBank/DDBJ whole genome shotgun (WGS) entry which is preliminary data.</text>
</comment>
<feature type="compositionally biased region" description="Low complexity" evidence="1">
    <location>
        <begin position="30"/>
        <end position="42"/>
    </location>
</feature>
<evidence type="ECO:0000256" key="1">
    <source>
        <dbReference type="SAM" id="MobiDB-lite"/>
    </source>
</evidence>
<evidence type="ECO:0000313" key="3">
    <source>
        <dbReference type="Proteomes" id="UP001218188"/>
    </source>
</evidence>